<protein>
    <submittedName>
        <fullName evidence="2">Uncharacterized protein</fullName>
    </submittedName>
</protein>
<evidence type="ECO:0000256" key="1">
    <source>
        <dbReference type="SAM" id="MobiDB-lite"/>
    </source>
</evidence>
<name>A0A9W8B9F2_9FUNG</name>
<accession>A0A9W8B9F2</accession>
<comment type="caution">
    <text evidence="2">The sequence shown here is derived from an EMBL/GenBank/DDBJ whole genome shotgun (WGS) entry which is preliminary data.</text>
</comment>
<sequence>MDRGSTAKSSTNKRQEASAGFYKRVHGTSEQSGSESPAFVFYYAAAEDDSLGWSLGDERVDPMYTMRRREREQEANSKTSFYKKLKARIGQSEPGPNKPEPQSKGAESVVVSSVTTASPVAAIAVASTTSATRFGFGMMGSAPAASGGLLPDNKPKKDKSKSSKKDKDGIDDKASKRKREKKDRR</sequence>
<dbReference type="EMBL" id="JANBQF010000859">
    <property type="protein sequence ID" value="KAJ1998802.1"/>
    <property type="molecule type" value="Genomic_DNA"/>
</dbReference>
<evidence type="ECO:0000313" key="3">
    <source>
        <dbReference type="Proteomes" id="UP001150907"/>
    </source>
</evidence>
<feature type="compositionally biased region" description="Low complexity" evidence="1">
    <location>
        <begin position="134"/>
        <end position="152"/>
    </location>
</feature>
<organism evidence="2 3">
    <name type="scientific">Coemansia thaxteri</name>
    <dbReference type="NCBI Taxonomy" id="2663907"/>
    <lineage>
        <taxon>Eukaryota</taxon>
        <taxon>Fungi</taxon>
        <taxon>Fungi incertae sedis</taxon>
        <taxon>Zoopagomycota</taxon>
        <taxon>Kickxellomycotina</taxon>
        <taxon>Kickxellomycetes</taxon>
        <taxon>Kickxellales</taxon>
        <taxon>Kickxellaceae</taxon>
        <taxon>Coemansia</taxon>
    </lineage>
</organism>
<dbReference type="Proteomes" id="UP001150907">
    <property type="component" value="Unassembled WGS sequence"/>
</dbReference>
<dbReference type="OrthoDB" id="5588729at2759"/>
<reference evidence="2" key="1">
    <citation type="submission" date="2022-07" db="EMBL/GenBank/DDBJ databases">
        <title>Phylogenomic reconstructions and comparative analyses of Kickxellomycotina fungi.</title>
        <authorList>
            <person name="Reynolds N.K."/>
            <person name="Stajich J.E."/>
            <person name="Barry K."/>
            <person name="Grigoriev I.V."/>
            <person name="Crous P."/>
            <person name="Smith M.E."/>
        </authorList>
    </citation>
    <scope>NUCLEOTIDE SEQUENCE</scope>
    <source>
        <strain evidence="2">IMI 214461</strain>
    </source>
</reference>
<feature type="compositionally biased region" description="Polar residues" evidence="1">
    <location>
        <begin position="1"/>
        <end position="12"/>
    </location>
</feature>
<feature type="region of interest" description="Disordered" evidence="1">
    <location>
        <begin position="67"/>
        <end position="112"/>
    </location>
</feature>
<feature type="region of interest" description="Disordered" evidence="1">
    <location>
        <begin position="134"/>
        <end position="185"/>
    </location>
</feature>
<feature type="compositionally biased region" description="Basic residues" evidence="1">
    <location>
        <begin position="175"/>
        <end position="185"/>
    </location>
</feature>
<keyword evidence="3" id="KW-1185">Reference proteome</keyword>
<dbReference type="AlphaFoldDB" id="A0A9W8B9F2"/>
<proteinExistence type="predicted"/>
<gene>
    <name evidence="2" type="ORF">H4R26_005317</name>
</gene>
<feature type="region of interest" description="Disordered" evidence="1">
    <location>
        <begin position="1"/>
        <end position="34"/>
    </location>
</feature>
<feature type="compositionally biased region" description="Basic and acidic residues" evidence="1">
    <location>
        <begin position="160"/>
        <end position="174"/>
    </location>
</feature>
<evidence type="ECO:0000313" key="2">
    <source>
        <dbReference type="EMBL" id="KAJ1998802.1"/>
    </source>
</evidence>